<keyword evidence="2" id="KW-0812">Transmembrane</keyword>
<evidence type="ECO:0000256" key="1">
    <source>
        <dbReference type="SAM" id="MobiDB-lite"/>
    </source>
</evidence>
<keyword evidence="3" id="KW-1185">Reference proteome</keyword>
<protein>
    <submittedName>
        <fullName evidence="4">HPP family protein</fullName>
    </submittedName>
</protein>
<feature type="transmembrane region" description="Helical" evidence="2">
    <location>
        <begin position="112"/>
        <end position="133"/>
    </location>
</feature>
<keyword evidence="2" id="KW-1133">Transmembrane helix</keyword>
<reference evidence="4" key="1">
    <citation type="submission" date="2020-12" db="UniProtKB">
        <authorList>
            <consortium name="WormBaseParasite"/>
        </authorList>
    </citation>
    <scope>IDENTIFICATION</scope>
    <source>
        <strain evidence="4">MHco3</strain>
    </source>
</reference>
<name>A0A7I4YSE3_HAECO</name>
<feature type="compositionally biased region" description="Basic and acidic residues" evidence="1">
    <location>
        <begin position="1"/>
        <end position="14"/>
    </location>
</feature>
<feature type="transmembrane region" description="Helical" evidence="2">
    <location>
        <begin position="228"/>
        <end position="252"/>
    </location>
</feature>
<dbReference type="OrthoDB" id="5865729at2759"/>
<feature type="region of interest" description="Disordered" evidence="1">
    <location>
        <begin position="1"/>
        <end position="34"/>
    </location>
</feature>
<keyword evidence="2" id="KW-0472">Membrane</keyword>
<dbReference type="WBParaSite" id="HCON_00128605-00001">
    <property type="protein sequence ID" value="HCON_00128605-00001"/>
    <property type="gene ID" value="HCON_00128605"/>
</dbReference>
<feature type="transmembrane region" description="Helical" evidence="2">
    <location>
        <begin position="264"/>
        <end position="281"/>
    </location>
</feature>
<sequence length="361" mass="40528">MTGKEVDYDEEPPKAPRQSSQPLDRKAKTPRMRAGADNRRFSQIFKVDLPPVIDDRLTEIYHQVTDLSPLPPDFDYRHMFTSYVWRAIFLTSFTLGIRFGNIELISGSFLGLFGSFIVFIVAYILVPVGLLYADHKAEEKGINLDERRITLIGVSALLGVLGSAMNQHYVIPADKRAPAYFLPGLIGLHVQVVGPHFAKDRIKFVAVSVGSAYIVGIVLTSMAGNLSFGQLCGLTVSAILAAINLQIIVAAIINHKVNIMQAHVAAVLMALYQHLIFSRMFGTYKENEKSYSFNYRPYTFFINIVTNALMKKNHSLYRFSRFLLESRMKYRHASSVLASLRRALASRLFLVAFLQSAPKKC</sequence>
<feature type="transmembrane region" description="Helical" evidence="2">
    <location>
        <begin position="204"/>
        <end position="222"/>
    </location>
</feature>
<dbReference type="OMA" id="AIVWTEC"/>
<dbReference type="Proteomes" id="UP000025227">
    <property type="component" value="Unplaced"/>
</dbReference>
<accession>A0A7I4YSE3</accession>
<evidence type="ECO:0000313" key="4">
    <source>
        <dbReference type="WBParaSite" id="HCON_00128605-00001"/>
    </source>
</evidence>
<dbReference type="AlphaFoldDB" id="A0A7I4YSE3"/>
<proteinExistence type="predicted"/>
<organism evidence="3 4">
    <name type="scientific">Haemonchus contortus</name>
    <name type="common">Barber pole worm</name>
    <dbReference type="NCBI Taxonomy" id="6289"/>
    <lineage>
        <taxon>Eukaryota</taxon>
        <taxon>Metazoa</taxon>
        <taxon>Ecdysozoa</taxon>
        <taxon>Nematoda</taxon>
        <taxon>Chromadorea</taxon>
        <taxon>Rhabditida</taxon>
        <taxon>Rhabditina</taxon>
        <taxon>Rhabditomorpha</taxon>
        <taxon>Strongyloidea</taxon>
        <taxon>Trichostrongylidae</taxon>
        <taxon>Haemonchus</taxon>
    </lineage>
</organism>
<feature type="transmembrane region" description="Helical" evidence="2">
    <location>
        <begin position="83"/>
        <end position="100"/>
    </location>
</feature>
<evidence type="ECO:0000256" key="2">
    <source>
        <dbReference type="SAM" id="Phobius"/>
    </source>
</evidence>
<evidence type="ECO:0000313" key="3">
    <source>
        <dbReference type="Proteomes" id="UP000025227"/>
    </source>
</evidence>
<feature type="transmembrane region" description="Helical" evidence="2">
    <location>
        <begin position="149"/>
        <end position="171"/>
    </location>
</feature>